<organism evidence="3 4">
    <name type="scientific">Henosepilachna vigintioctopunctata</name>
    <dbReference type="NCBI Taxonomy" id="420089"/>
    <lineage>
        <taxon>Eukaryota</taxon>
        <taxon>Metazoa</taxon>
        <taxon>Ecdysozoa</taxon>
        <taxon>Arthropoda</taxon>
        <taxon>Hexapoda</taxon>
        <taxon>Insecta</taxon>
        <taxon>Pterygota</taxon>
        <taxon>Neoptera</taxon>
        <taxon>Endopterygota</taxon>
        <taxon>Coleoptera</taxon>
        <taxon>Polyphaga</taxon>
        <taxon>Cucujiformia</taxon>
        <taxon>Coccinelloidea</taxon>
        <taxon>Coccinellidae</taxon>
        <taxon>Epilachninae</taxon>
        <taxon>Epilachnini</taxon>
        <taxon>Henosepilachna</taxon>
    </lineage>
</organism>
<comment type="caution">
    <text evidence="3">The sequence shown here is derived from an EMBL/GenBank/DDBJ whole genome shotgun (WGS) entry which is preliminary data.</text>
</comment>
<sequence length="404" mass="47302">MNINIQVKSSENPQQKKSSVKVEPEQGKKKFILRLNKFVENMCEVKTNGNAHIEDPKNSFLNNLERLGEHCGKQKAQNIGQNENFEELQRPNKIAKADLRKCDDNMNFLRKHYKNLQQIYENFSSSTDNDRDQTLHDYMKIKRYYEEQEAQSKLQIEFLNNENTKLKKDLVSCSIEIDNLKKDISDLTEHNKELRERYEQECDYNTKEIESLKAILEIKKKEVAELRTSLYQVTEEVEAHAADKKKIAILQAKCDDLQFQLQSRKEYETMLRIENEQLEFSIREETHRSQNLSFRNDELEWKLRMFEDSLEDNLGKPVKTEMKNSHASLAESPLNCKSTTNDLNGTIATSTLEESHLTLKEKFSLVLKISNIVEKPKSVSYFVKIIERPVEIASTFEAISSRNY</sequence>
<keyword evidence="1" id="KW-0175">Coiled coil</keyword>
<evidence type="ECO:0000313" key="3">
    <source>
        <dbReference type="EMBL" id="KAK9879872.1"/>
    </source>
</evidence>
<feature type="coiled-coil region" evidence="1">
    <location>
        <begin position="149"/>
        <end position="229"/>
    </location>
</feature>
<reference evidence="3 4" key="1">
    <citation type="submission" date="2023-03" db="EMBL/GenBank/DDBJ databases">
        <title>Genome insight into feeding habits of ladybird beetles.</title>
        <authorList>
            <person name="Li H.-S."/>
            <person name="Huang Y.-H."/>
            <person name="Pang H."/>
        </authorList>
    </citation>
    <scope>NUCLEOTIDE SEQUENCE [LARGE SCALE GENOMIC DNA]</scope>
    <source>
        <strain evidence="3">SYSU_2023b</strain>
        <tissue evidence="3">Whole body</tissue>
    </source>
</reference>
<dbReference type="AlphaFoldDB" id="A0AAW1UI82"/>
<feature type="region of interest" description="Disordered" evidence="2">
    <location>
        <begin position="1"/>
        <end position="25"/>
    </location>
</feature>
<evidence type="ECO:0000256" key="2">
    <source>
        <dbReference type="SAM" id="MobiDB-lite"/>
    </source>
</evidence>
<proteinExistence type="predicted"/>
<gene>
    <name evidence="3" type="ORF">WA026_008374</name>
</gene>
<accession>A0AAW1UI82</accession>
<protein>
    <submittedName>
        <fullName evidence="3">Uncharacterized protein</fullName>
    </submittedName>
</protein>
<name>A0AAW1UI82_9CUCU</name>
<dbReference type="Proteomes" id="UP001431783">
    <property type="component" value="Unassembled WGS sequence"/>
</dbReference>
<evidence type="ECO:0000313" key="4">
    <source>
        <dbReference type="Proteomes" id="UP001431783"/>
    </source>
</evidence>
<feature type="compositionally biased region" description="Polar residues" evidence="2">
    <location>
        <begin position="1"/>
        <end position="17"/>
    </location>
</feature>
<keyword evidence="4" id="KW-1185">Reference proteome</keyword>
<dbReference type="EMBL" id="JARQZJ010000063">
    <property type="protein sequence ID" value="KAK9879872.1"/>
    <property type="molecule type" value="Genomic_DNA"/>
</dbReference>
<evidence type="ECO:0000256" key="1">
    <source>
        <dbReference type="SAM" id="Coils"/>
    </source>
</evidence>